<evidence type="ECO:0000313" key="2">
    <source>
        <dbReference type="EMBL" id="PIK57972.1"/>
    </source>
</evidence>
<name>A0A2G8LCJ5_STIJA</name>
<organism evidence="2 3">
    <name type="scientific">Stichopus japonicus</name>
    <name type="common">Sea cucumber</name>
    <dbReference type="NCBI Taxonomy" id="307972"/>
    <lineage>
        <taxon>Eukaryota</taxon>
        <taxon>Metazoa</taxon>
        <taxon>Echinodermata</taxon>
        <taxon>Eleutherozoa</taxon>
        <taxon>Echinozoa</taxon>
        <taxon>Holothuroidea</taxon>
        <taxon>Aspidochirotacea</taxon>
        <taxon>Aspidochirotida</taxon>
        <taxon>Stichopodidae</taxon>
        <taxon>Apostichopus</taxon>
    </lineage>
</organism>
<accession>A0A2G8LCJ5</accession>
<reference evidence="2 3" key="1">
    <citation type="journal article" date="2017" name="PLoS Biol.">
        <title>The sea cucumber genome provides insights into morphological evolution and visceral regeneration.</title>
        <authorList>
            <person name="Zhang X."/>
            <person name="Sun L."/>
            <person name="Yuan J."/>
            <person name="Sun Y."/>
            <person name="Gao Y."/>
            <person name="Zhang L."/>
            <person name="Li S."/>
            <person name="Dai H."/>
            <person name="Hamel J.F."/>
            <person name="Liu C."/>
            <person name="Yu Y."/>
            <person name="Liu S."/>
            <person name="Lin W."/>
            <person name="Guo K."/>
            <person name="Jin S."/>
            <person name="Xu P."/>
            <person name="Storey K.B."/>
            <person name="Huan P."/>
            <person name="Zhang T."/>
            <person name="Zhou Y."/>
            <person name="Zhang J."/>
            <person name="Lin C."/>
            <person name="Li X."/>
            <person name="Xing L."/>
            <person name="Huo D."/>
            <person name="Sun M."/>
            <person name="Wang L."/>
            <person name="Mercier A."/>
            <person name="Li F."/>
            <person name="Yang H."/>
            <person name="Xiang J."/>
        </authorList>
    </citation>
    <scope>NUCLEOTIDE SEQUENCE [LARGE SCALE GENOMIC DNA]</scope>
    <source>
        <strain evidence="2">Shaxun</strain>
        <tissue evidence="2">Muscle</tissue>
    </source>
</reference>
<feature type="compositionally biased region" description="Basic and acidic residues" evidence="1">
    <location>
        <begin position="472"/>
        <end position="488"/>
    </location>
</feature>
<evidence type="ECO:0000313" key="3">
    <source>
        <dbReference type="Proteomes" id="UP000230750"/>
    </source>
</evidence>
<feature type="region of interest" description="Disordered" evidence="1">
    <location>
        <begin position="330"/>
        <end position="381"/>
    </location>
</feature>
<protein>
    <submittedName>
        <fullName evidence="2">Uncharacterized protein</fullName>
    </submittedName>
</protein>
<proteinExistence type="predicted"/>
<feature type="compositionally biased region" description="Low complexity" evidence="1">
    <location>
        <begin position="369"/>
        <end position="380"/>
    </location>
</feature>
<dbReference type="EMBL" id="MRZV01000127">
    <property type="protein sequence ID" value="PIK57972.1"/>
    <property type="molecule type" value="Genomic_DNA"/>
</dbReference>
<sequence length="802" mass="88070">MFKGIIYAVSVPVSLTTPSLLQFSDGIPDISSRELHRSHTSSQVSHISSSLMSQRQIQLFTDYPDQRLHEVRSQAVASQVRDTRMSSVRAPATSDSQPRRQERSSERTVVGQRKVPEGVLVDHRRPPEGMLIGQMRSSEDVFFQFTSSAPQSTRGSCSGPPLQLRATTVASSNEMFLDSDSSDDCTMYSPDERGQGYHSSRMTNEASSSLRERTETHQNYTTSCHKSCCPLQNSQRNRGNLFNSTRAGEEIKNVTSGQPCTFGVPGGQLCTHGVPDDQVYTLGRCGPRNNQEDSPTAIPGRESPVDLLCHETTNFTSPESVVYIPSQELNQQEVSKQESPNEGDIQRTLQSPGMRSEDLSRLRTNKNRSSSISSSSLSSLQDGFPRSVLREVLNLDADLNRGYSSPGGLDDFDELPSSLKKRKLDTLFIESFHTDSCKESGSLSSHLSRSSDSCVTSPPSSRLSREKKMKRSNREAGDTKMTDQRIPETRSSPLSPYSRDVQRRALESISLISPEGRQEKTSENVDAENNENSRSGDQNLREDERNSISKPVEISEYSSGSEGGQLRHIGSEGGQSTEQLVAGQVRVSSGHGLTQKGVQCEIGKPSVKEQGTQSDCRVTIESWKDSGTQTEETVSCDRGTQWYGREGQRLAGRSNPLPGKDEKMPVENKRDGIQRREDRMMTEEDGSSKGIVSTNSKKGSALESKVILDKTQEKCLESVDVDVIELIGGASASLSDVSSDEEVAEGNDNQMEPGEATREDDESSKSQVADNPETEDSTLSDSVNLFSAESSYSDTFDSCKSV</sequence>
<feature type="compositionally biased region" description="Basic and acidic residues" evidence="1">
    <location>
        <begin position="659"/>
        <end position="682"/>
    </location>
</feature>
<feature type="region of interest" description="Disordered" evidence="1">
    <location>
        <begin position="74"/>
        <end position="111"/>
    </location>
</feature>
<feature type="compositionally biased region" description="Basic and acidic residues" evidence="1">
    <location>
        <begin position="97"/>
        <end position="106"/>
    </location>
</feature>
<feature type="region of interest" description="Disordered" evidence="1">
    <location>
        <begin position="436"/>
        <end position="579"/>
    </location>
</feature>
<dbReference type="Proteomes" id="UP000230750">
    <property type="component" value="Unassembled WGS sequence"/>
</dbReference>
<comment type="caution">
    <text evidence="2">The sequence shown here is derived from an EMBL/GenBank/DDBJ whole genome shotgun (WGS) entry which is preliminary data.</text>
</comment>
<feature type="region of interest" description="Disordered" evidence="1">
    <location>
        <begin position="645"/>
        <end position="702"/>
    </location>
</feature>
<feature type="region of interest" description="Disordered" evidence="1">
    <location>
        <begin position="731"/>
        <end position="783"/>
    </location>
</feature>
<keyword evidence="3" id="KW-1185">Reference proteome</keyword>
<gene>
    <name evidence="2" type="ORF">BSL78_05117</name>
</gene>
<evidence type="ECO:0000256" key="1">
    <source>
        <dbReference type="SAM" id="MobiDB-lite"/>
    </source>
</evidence>
<dbReference type="AlphaFoldDB" id="A0A2G8LCJ5"/>
<feature type="compositionally biased region" description="Polar residues" evidence="1">
    <location>
        <begin position="330"/>
        <end position="340"/>
    </location>
</feature>
<feature type="region of interest" description="Disordered" evidence="1">
    <location>
        <begin position="284"/>
        <end position="303"/>
    </location>
</feature>
<feature type="compositionally biased region" description="Low complexity" evidence="1">
    <location>
        <begin position="439"/>
        <end position="462"/>
    </location>
</feature>